<keyword evidence="2" id="KW-1185">Reference proteome</keyword>
<evidence type="ECO:0008006" key="3">
    <source>
        <dbReference type="Google" id="ProtNLM"/>
    </source>
</evidence>
<organism evidence="1 2">
    <name type="scientific">Sphingobium olei</name>
    <dbReference type="NCBI Taxonomy" id="420955"/>
    <lineage>
        <taxon>Bacteria</taxon>
        <taxon>Pseudomonadati</taxon>
        <taxon>Pseudomonadota</taxon>
        <taxon>Alphaproteobacteria</taxon>
        <taxon>Sphingomonadales</taxon>
        <taxon>Sphingomonadaceae</taxon>
        <taxon>Sphingobium</taxon>
    </lineage>
</organism>
<comment type="caution">
    <text evidence="1">The sequence shown here is derived from an EMBL/GenBank/DDBJ whole genome shotgun (WGS) entry which is preliminary data.</text>
</comment>
<dbReference type="Proteomes" id="UP001597203">
    <property type="component" value="Unassembled WGS sequence"/>
</dbReference>
<proteinExistence type="predicted"/>
<reference evidence="2" key="1">
    <citation type="journal article" date="2019" name="Int. J. Syst. Evol. Microbiol.">
        <title>The Global Catalogue of Microorganisms (GCM) 10K type strain sequencing project: providing services to taxonomists for standard genome sequencing and annotation.</title>
        <authorList>
            <consortium name="The Broad Institute Genomics Platform"/>
            <consortium name="The Broad Institute Genome Sequencing Center for Infectious Disease"/>
            <person name="Wu L."/>
            <person name="Ma J."/>
        </authorList>
    </citation>
    <scope>NUCLEOTIDE SEQUENCE [LARGE SCALE GENOMIC DNA]</scope>
    <source>
        <strain evidence="2">CCUG 54329</strain>
    </source>
</reference>
<dbReference type="RefSeq" id="WP_380912841.1">
    <property type="nucleotide sequence ID" value="NZ_JBHTLS010000131.1"/>
</dbReference>
<gene>
    <name evidence="1" type="ORF">ACFQ24_15615</name>
</gene>
<protein>
    <recommendedName>
        <fullName evidence="3">MgsA AAA+ ATPase C-terminal domain-containing protein</fullName>
    </recommendedName>
</protein>
<evidence type="ECO:0000313" key="1">
    <source>
        <dbReference type="EMBL" id="MFD1106292.1"/>
    </source>
</evidence>
<name>A0ABW3P6R3_9SPHN</name>
<evidence type="ECO:0000313" key="2">
    <source>
        <dbReference type="Proteomes" id="UP001597203"/>
    </source>
</evidence>
<accession>A0ABW3P6R3</accession>
<sequence>MAWDENNFDDRLSNLKKTWETGEKIGLSRSEAEKVWGLLSLELEFSGKPLAELESVAWFARQWMETKNPHYIDAAFLACRNAEIGPPPTLLNLMAEVATIRFAGLERGGTGKRIQSDSIHAEALRIVCCLHLAGASVEIAASKAARYIADQGLGKAYKASTLERDYSTEFRRGSPSLEDIMREALSRAPEENRQIWAQLASNLPDADDDLKGNRRH</sequence>
<dbReference type="EMBL" id="JBHTLS010000131">
    <property type="protein sequence ID" value="MFD1106292.1"/>
    <property type="molecule type" value="Genomic_DNA"/>
</dbReference>